<reference evidence="1" key="1">
    <citation type="journal article" date="2015" name="Nature">
        <title>Complex archaea that bridge the gap between prokaryotes and eukaryotes.</title>
        <authorList>
            <person name="Spang A."/>
            <person name="Saw J.H."/>
            <person name="Jorgensen S.L."/>
            <person name="Zaremba-Niedzwiedzka K."/>
            <person name="Martijn J."/>
            <person name="Lind A.E."/>
            <person name="van Eijk R."/>
            <person name="Schleper C."/>
            <person name="Guy L."/>
            <person name="Ettema T.J."/>
        </authorList>
    </citation>
    <scope>NUCLEOTIDE SEQUENCE</scope>
</reference>
<accession>A0A0F9FI67</accession>
<comment type="caution">
    <text evidence="1">The sequence shown here is derived from an EMBL/GenBank/DDBJ whole genome shotgun (WGS) entry which is preliminary data.</text>
</comment>
<dbReference type="AlphaFoldDB" id="A0A0F9FI67"/>
<evidence type="ECO:0000313" key="1">
    <source>
        <dbReference type="EMBL" id="KKL56940.1"/>
    </source>
</evidence>
<gene>
    <name evidence="1" type="ORF">LCGC14_2240360</name>
</gene>
<protein>
    <submittedName>
        <fullName evidence="1">Uncharacterized protein</fullName>
    </submittedName>
</protein>
<proteinExistence type="predicted"/>
<sequence>MRASARRRGSMSELKVYGGRVIHGRKPARAIIATTSQKEVAQIIGVTLYQISTYWSVTENKSEVDVATSNPGVMYIYHQGKYIRLKTESQKCWEEWQASRMRVQWGCLNCCNENRKGKWTEIKCKYLVRVWLKKCKLECSNFKGEKK</sequence>
<dbReference type="EMBL" id="LAZR01030328">
    <property type="protein sequence ID" value="KKL56940.1"/>
    <property type="molecule type" value="Genomic_DNA"/>
</dbReference>
<name>A0A0F9FI67_9ZZZZ</name>
<organism evidence="1">
    <name type="scientific">marine sediment metagenome</name>
    <dbReference type="NCBI Taxonomy" id="412755"/>
    <lineage>
        <taxon>unclassified sequences</taxon>
        <taxon>metagenomes</taxon>
        <taxon>ecological metagenomes</taxon>
    </lineage>
</organism>